<dbReference type="Gene3D" id="3.40.50.300">
    <property type="entry name" value="P-loop containing nucleotide triphosphate hydrolases"/>
    <property type="match status" value="1"/>
</dbReference>
<keyword evidence="4" id="KW-1185">Reference proteome</keyword>
<dbReference type="InterPro" id="IPR027417">
    <property type="entry name" value="P-loop_NTPase"/>
</dbReference>
<dbReference type="PANTHER" id="PTHR47958">
    <property type="entry name" value="ATP-DEPENDENT RNA HELICASE DBP3"/>
    <property type="match status" value="1"/>
</dbReference>
<proteinExistence type="predicted"/>
<evidence type="ECO:0000256" key="1">
    <source>
        <dbReference type="ARBA" id="ARBA00022801"/>
    </source>
</evidence>
<evidence type="ECO:0000259" key="3">
    <source>
        <dbReference type="PROSITE" id="PS51192"/>
    </source>
</evidence>
<evidence type="ECO:0000313" key="4">
    <source>
        <dbReference type="Proteomes" id="UP000887574"/>
    </source>
</evidence>
<dbReference type="GO" id="GO:0003676">
    <property type="term" value="F:nucleic acid binding"/>
    <property type="evidence" value="ECO:0007669"/>
    <property type="project" value="InterPro"/>
</dbReference>
<reference evidence="5" key="1">
    <citation type="submission" date="2022-11" db="UniProtKB">
        <authorList>
            <consortium name="WormBaseParasite"/>
        </authorList>
    </citation>
    <scope>IDENTIFICATION</scope>
</reference>
<dbReference type="Pfam" id="PF00270">
    <property type="entry name" value="DEAD"/>
    <property type="match status" value="1"/>
</dbReference>
<dbReference type="GO" id="GO:0016787">
    <property type="term" value="F:hydrolase activity"/>
    <property type="evidence" value="ECO:0007669"/>
    <property type="project" value="UniProtKB-KW"/>
</dbReference>
<organism evidence="4 5">
    <name type="scientific">Ditylenchus dipsaci</name>
    <dbReference type="NCBI Taxonomy" id="166011"/>
    <lineage>
        <taxon>Eukaryota</taxon>
        <taxon>Metazoa</taxon>
        <taxon>Ecdysozoa</taxon>
        <taxon>Nematoda</taxon>
        <taxon>Chromadorea</taxon>
        <taxon>Rhabditida</taxon>
        <taxon>Tylenchina</taxon>
        <taxon>Tylenchomorpha</taxon>
        <taxon>Sphaerularioidea</taxon>
        <taxon>Anguinidae</taxon>
        <taxon>Anguininae</taxon>
        <taxon>Ditylenchus</taxon>
    </lineage>
</organism>
<dbReference type="PROSITE" id="PS51192">
    <property type="entry name" value="HELICASE_ATP_BIND_1"/>
    <property type="match status" value="1"/>
</dbReference>
<evidence type="ECO:0000313" key="5">
    <source>
        <dbReference type="WBParaSite" id="jg507"/>
    </source>
</evidence>
<keyword evidence="2" id="KW-0547">Nucleotide-binding</keyword>
<dbReference type="Proteomes" id="UP000887574">
    <property type="component" value="Unplaced"/>
</dbReference>
<keyword evidence="1" id="KW-0378">Hydrolase</keyword>
<keyword evidence="2" id="KW-0067">ATP-binding</keyword>
<dbReference type="InterPro" id="IPR014001">
    <property type="entry name" value="Helicase_ATP-bd"/>
</dbReference>
<keyword evidence="2" id="KW-0347">Helicase</keyword>
<dbReference type="AlphaFoldDB" id="A0A915EC05"/>
<dbReference type="InterPro" id="IPR011545">
    <property type="entry name" value="DEAD/DEAH_box_helicase_dom"/>
</dbReference>
<protein>
    <submittedName>
        <fullName evidence="5">Helicase ATP-binding domain-containing protein</fullName>
    </submittedName>
</protein>
<name>A0A915EC05_9BILA</name>
<sequence length="331" mass="37516">MLWMSMNVVNHPEGKQLTTLHNAKIRGEEGGSFGCLHDGNQQFASTSGKKAKMTVCSLSSTDDIKSKGDILEAEDEIQNFSNDTEAESGTLSLLTKSRQLALTDHSKVYYRPFRKDFYVEVPELAKMTKKDVEEYRHKLEETKFAEANVRSRNGWSYSSSHVTNSRTGTTNLREANKIAKHVGIRAVCIYGGVWVAEQIGMLKNGAEIIVCTPGRLTDVLAANSGNVTNLRRVTYLVLDEADRIRYMGFEPQVMKIVNNQMEALARKVFENLLKYRLVAKASFLQELLAQYWEFGNTLVFVDKQEKADDIVMQTHGHRLQVRTSSRWHRSI</sequence>
<evidence type="ECO:0000256" key="2">
    <source>
        <dbReference type="ARBA" id="ARBA00022806"/>
    </source>
</evidence>
<dbReference type="GO" id="GO:0005524">
    <property type="term" value="F:ATP binding"/>
    <property type="evidence" value="ECO:0007669"/>
    <property type="project" value="InterPro"/>
</dbReference>
<accession>A0A915EC05</accession>
<dbReference type="SUPFAM" id="SSF52540">
    <property type="entry name" value="P-loop containing nucleoside triphosphate hydrolases"/>
    <property type="match status" value="1"/>
</dbReference>
<dbReference type="WBParaSite" id="jg507">
    <property type="protein sequence ID" value="jg507"/>
    <property type="gene ID" value="jg507"/>
</dbReference>
<dbReference type="GO" id="GO:0004386">
    <property type="term" value="F:helicase activity"/>
    <property type="evidence" value="ECO:0007669"/>
    <property type="project" value="UniProtKB-KW"/>
</dbReference>
<feature type="domain" description="Helicase ATP-binding" evidence="3">
    <location>
        <begin position="173"/>
        <end position="301"/>
    </location>
</feature>